<gene>
    <name evidence="2" type="ORF">PIB30_098839</name>
</gene>
<keyword evidence="3" id="KW-1185">Reference proteome</keyword>
<evidence type="ECO:0000313" key="2">
    <source>
        <dbReference type="EMBL" id="MED6201811.1"/>
    </source>
</evidence>
<accession>A0ABU6XVX6</accession>
<name>A0ABU6XVX6_9FABA</name>
<sequence length="98" mass="10039">MALSFAPLKLAAALPKFATTALPSHMGNGEPAGDEESTRTGMRKKIAPRRGSGAGTGRISGFGDGEQGGIPRARPARPGPIDTPSLECTSAHGYIPHC</sequence>
<dbReference type="Proteomes" id="UP001341840">
    <property type="component" value="Unassembled WGS sequence"/>
</dbReference>
<dbReference type="EMBL" id="JASCZI010214025">
    <property type="protein sequence ID" value="MED6201811.1"/>
    <property type="molecule type" value="Genomic_DNA"/>
</dbReference>
<proteinExistence type="predicted"/>
<reference evidence="2 3" key="1">
    <citation type="journal article" date="2023" name="Plants (Basel)">
        <title>Bridging the Gap: Combining Genomics and Transcriptomics Approaches to Understand Stylosanthes scabra, an Orphan Legume from the Brazilian Caatinga.</title>
        <authorList>
            <person name="Ferreira-Neto J.R.C."/>
            <person name="da Silva M.D."/>
            <person name="Binneck E."/>
            <person name="de Melo N.F."/>
            <person name="da Silva R.H."/>
            <person name="de Melo A.L.T.M."/>
            <person name="Pandolfi V."/>
            <person name="Bustamante F.O."/>
            <person name="Brasileiro-Vidal A.C."/>
            <person name="Benko-Iseppon A.M."/>
        </authorList>
    </citation>
    <scope>NUCLEOTIDE SEQUENCE [LARGE SCALE GENOMIC DNA]</scope>
    <source>
        <tissue evidence="2">Leaves</tissue>
    </source>
</reference>
<feature type="region of interest" description="Disordered" evidence="1">
    <location>
        <begin position="19"/>
        <end position="98"/>
    </location>
</feature>
<evidence type="ECO:0000256" key="1">
    <source>
        <dbReference type="SAM" id="MobiDB-lite"/>
    </source>
</evidence>
<feature type="compositionally biased region" description="Gly residues" evidence="1">
    <location>
        <begin position="52"/>
        <end position="68"/>
    </location>
</feature>
<organism evidence="2 3">
    <name type="scientific">Stylosanthes scabra</name>
    <dbReference type="NCBI Taxonomy" id="79078"/>
    <lineage>
        <taxon>Eukaryota</taxon>
        <taxon>Viridiplantae</taxon>
        <taxon>Streptophyta</taxon>
        <taxon>Embryophyta</taxon>
        <taxon>Tracheophyta</taxon>
        <taxon>Spermatophyta</taxon>
        <taxon>Magnoliopsida</taxon>
        <taxon>eudicotyledons</taxon>
        <taxon>Gunneridae</taxon>
        <taxon>Pentapetalae</taxon>
        <taxon>rosids</taxon>
        <taxon>fabids</taxon>
        <taxon>Fabales</taxon>
        <taxon>Fabaceae</taxon>
        <taxon>Papilionoideae</taxon>
        <taxon>50 kb inversion clade</taxon>
        <taxon>dalbergioids sensu lato</taxon>
        <taxon>Dalbergieae</taxon>
        <taxon>Pterocarpus clade</taxon>
        <taxon>Stylosanthes</taxon>
    </lineage>
</organism>
<evidence type="ECO:0000313" key="3">
    <source>
        <dbReference type="Proteomes" id="UP001341840"/>
    </source>
</evidence>
<protein>
    <submittedName>
        <fullName evidence="2">Uncharacterized protein</fullName>
    </submittedName>
</protein>
<comment type="caution">
    <text evidence="2">The sequence shown here is derived from an EMBL/GenBank/DDBJ whole genome shotgun (WGS) entry which is preliminary data.</text>
</comment>